<sequence>CSRPPTQRASGLTRTSENSGEVTRMISRLTDAVQCVTSQSDETSQLEHISPDKAYGRDTANYIQRTPHQPSKSKYLVNSNSATKSSATEQVTEEDTANHNFQETWQQPPKSRRLVKANSAPKSSATEQ</sequence>
<protein>
    <submittedName>
        <fullName evidence="2">Alpha-2-macroglobulin</fullName>
    </submittedName>
</protein>
<evidence type="ECO:0000256" key="1">
    <source>
        <dbReference type="SAM" id="MobiDB-lite"/>
    </source>
</evidence>
<feature type="region of interest" description="Disordered" evidence="1">
    <location>
        <begin position="1"/>
        <end position="22"/>
    </location>
</feature>
<feature type="compositionally biased region" description="Polar residues" evidence="1">
    <location>
        <begin position="36"/>
        <end position="47"/>
    </location>
</feature>
<feature type="compositionally biased region" description="Polar residues" evidence="1">
    <location>
        <begin position="98"/>
        <end position="109"/>
    </location>
</feature>
<dbReference type="Proteomes" id="UP000727407">
    <property type="component" value="Unassembled WGS sequence"/>
</dbReference>
<feature type="compositionally biased region" description="Polar residues" evidence="1">
    <location>
        <begin position="1"/>
        <end position="21"/>
    </location>
</feature>
<dbReference type="EMBL" id="QNUK01000690">
    <property type="protein sequence ID" value="KAF5890383.1"/>
    <property type="molecule type" value="Genomic_DNA"/>
</dbReference>
<evidence type="ECO:0000313" key="3">
    <source>
        <dbReference type="Proteomes" id="UP000727407"/>
    </source>
</evidence>
<gene>
    <name evidence="2" type="ORF">DAT39_019904</name>
</gene>
<feature type="compositionally biased region" description="Polar residues" evidence="1">
    <location>
        <begin position="61"/>
        <end position="90"/>
    </location>
</feature>
<keyword evidence="3" id="KW-1185">Reference proteome</keyword>
<feature type="non-terminal residue" evidence="2">
    <location>
        <position position="128"/>
    </location>
</feature>
<comment type="caution">
    <text evidence="2">The sequence shown here is derived from an EMBL/GenBank/DDBJ whole genome shotgun (WGS) entry which is preliminary data.</text>
</comment>
<reference evidence="2" key="1">
    <citation type="submission" date="2020-07" db="EMBL/GenBank/DDBJ databases">
        <title>Clarias magur genome sequencing, assembly and annotation.</title>
        <authorList>
            <person name="Kushwaha B."/>
            <person name="Kumar R."/>
            <person name="Das P."/>
            <person name="Joshi C.G."/>
            <person name="Kumar D."/>
            <person name="Nagpure N.S."/>
            <person name="Pandey M."/>
            <person name="Agarwal S."/>
            <person name="Srivastava S."/>
            <person name="Singh M."/>
            <person name="Sahoo L."/>
            <person name="Jayasankar P."/>
            <person name="Meher P.K."/>
            <person name="Koringa P.G."/>
            <person name="Iquebal M.A."/>
            <person name="Das S.P."/>
            <person name="Bit A."/>
            <person name="Patnaik S."/>
            <person name="Patel N."/>
            <person name="Shah T.M."/>
            <person name="Hinsu A."/>
            <person name="Jena J.K."/>
        </authorList>
    </citation>
    <scope>NUCLEOTIDE SEQUENCE</scope>
    <source>
        <strain evidence="2">CIFAMagur01</strain>
        <tissue evidence="2">Testis</tissue>
    </source>
</reference>
<organism evidence="2 3">
    <name type="scientific">Clarias magur</name>
    <name type="common">Asian catfish</name>
    <name type="synonym">Macropteronotus magur</name>
    <dbReference type="NCBI Taxonomy" id="1594786"/>
    <lineage>
        <taxon>Eukaryota</taxon>
        <taxon>Metazoa</taxon>
        <taxon>Chordata</taxon>
        <taxon>Craniata</taxon>
        <taxon>Vertebrata</taxon>
        <taxon>Euteleostomi</taxon>
        <taxon>Actinopterygii</taxon>
        <taxon>Neopterygii</taxon>
        <taxon>Teleostei</taxon>
        <taxon>Ostariophysi</taxon>
        <taxon>Siluriformes</taxon>
        <taxon>Clariidae</taxon>
        <taxon>Clarias</taxon>
    </lineage>
</organism>
<dbReference type="AlphaFoldDB" id="A0A8J4TH51"/>
<proteinExistence type="predicted"/>
<accession>A0A8J4TH51</accession>
<evidence type="ECO:0000313" key="2">
    <source>
        <dbReference type="EMBL" id="KAF5890383.1"/>
    </source>
</evidence>
<feature type="region of interest" description="Disordered" evidence="1">
    <location>
        <begin position="36"/>
        <end position="128"/>
    </location>
</feature>
<name>A0A8J4TH51_CLAMG</name>
<feature type="non-terminal residue" evidence="2">
    <location>
        <position position="1"/>
    </location>
</feature>